<dbReference type="SMART" id="SM00060">
    <property type="entry name" value="FN3"/>
    <property type="match status" value="1"/>
</dbReference>
<accession>A0ABM1RZI8</accession>
<gene>
    <name evidence="9" type="primary">LOC106475973</name>
</gene>
<proteinExistence type="predicted"/>
<dbReference type="SUPFAM" id="SSF48726">
    <property type="entry name" value="Immunoglobulin"/>
    <property type="match status" value="4"/>
</dbReference>
<dbReference type="InterPro" id="IPR003599">
    <property type="entry name" value="Ig_sub"/>
</dbReference>
<evidence type="ECO:0000256" key="1">
    <source>
        <dbReference type="ARBA" id="ARBA00004167"/>
    </source>
</evidence>
<evidence type="ECO:0000313" key="9">
    <source>
        <dbReference type="RefSeq" id="XP_022236793.1"/>
    </source>
</evidence>
<sequence length="698" mass="77838">MDARQGVTNHSRHSSADTLYGRAYFSVVDRPAVLILEPVSAGDAGTYKCRVDFRVARTRYSKAELSVIVPPMKPVITDVNGNVLESLIGPYNEGESLTLFCESEGGEPPSSVTWWRDSNLVDESFQIISHSVVQNIMVIPELKREHLMNTFTCQATNNNQSQPVSTSVTIDMNFKPLGVWIDNNNRPLSAEKPSKLVCHGTGSRPIAQLSWWIGGKKLQSAKKRSSFDANHIGNKTTSVLIIKPNIDDNGKYLSCRAENPLIPGSAVESGWKLDVHYIPQLSLRLGSKLRHSHIQEDNDVYLDCTIQANPPASEIVWKFEDKPRCNRRQRLLYGTARNEPVKVSCEVDSDPASVKFHWQFNNSGHVVDITDYNSEKSKSVAFYTPRTQYDYGSLLCWATNSAGLQDIPCVFSIIPAGVPDPPQNCTVVNKSESSFRVECLEGFNGGLEQHFMIEVHDKYLKAVLVNITAKKPIFLVDGLSSGKTYTAKVSSVNSKGKSQAVVLKLDTLHVLETETLTHKGIQWNVNVSPVLIILTGVTGGLILVIIIIFLTLRYRTTHGQHSKEGDLKSNKYDQAQKHFASFSSQKCPDIIPGDNQLPDSSTYEDMKDDYDPHVEDLWSPKERKESDNFSSREFEMQVSPCHSSPLATEEHSLLRKENAWPPGGKQRIVESLSRPVCTGPLCDIDQTELSYLTRQTDV</sequence>
<feature type="domain" description="Fibronectin type-III" evidence="7">
    <location>
        <begin position="421"/>
        <end position="513"/>
    </location>
</feature>
<evidence type="ECO:0000256" key="4">
    <source>
        <dbReference type="SAM" id="MobiDB-lite"/>
    </source>
</evidence>
<dbReference type="InterPro" id="IPR013783">
    <property type="entry name" value="Ig-like_fold"/>
</dbReference>
<dbReference type="Gene3D" id="2.60.40.10">
    <property type="entry name" value="Immunoglobulins"/>
    <property type="match status" value="5"/>
</dbReference>
<dbReference type="GeneID" id="106475973"/>
<feature type="transmembrane region" description="Helical" evidence="5">
    <location>
        <begin position="530"/>
        <end position="552"/>
    </location>
</feature>
<dbReference type="Pfam" id="PF08205">
    <property type="entry name" value="C2-set_2"/>
    <property type="match status" value="1"/>
</dbReference>
<evidence type="ECO:0000256" key="3">
    <source>
        <dbReference type="ARBA" id="ARBA00023157"/>
    </source>
</evidence>
<dbReference type="InterPro" id="IPR003961">
    <property type="entry name" value="FN3_dom"/>
</dbReference>
<name>A0ABM1RZI8_LIMPO</name>
<keyword evidence="3" id="KW-1015">Disulfide bond</keyword>
<protein>
    <submittedName>
        <fullName evidence="9">Neural cell adhesion molecule 1-like isoform X1</fullName>
    </submittedName>
</protein>
<evidence type="ECO:0000256" key="5">
    <source>
        <dbReference type="SAM" id="Phobius"/>
    </source>
</evidence>
<feature type="domain" description="Ig-like" evidence="6">
    <location>
        <begin position="176"/>
        <end position="274"/>
    </location>
</feature>
<reference evidence="9" key="1">
    <citation type="submission" date="2025-08" db="UniProtKB">
        <authorList>
            <consortium name="RefSeq"/>
        </authorList>
    </citation>
    <scope>IDENTIFICATION</scope>
    <source>
        <tissue evidence="9">Muscle</tissue>
    </source>
</reference>
<feature type="region of interest" description="Disordered" evidence="4">
    <location>
        <begin position="585"/>
        <end position="611"/>
    </location>
</feature>
<dbReference type="InterPro" id="IPR013162">
    <property type="entry name" value="CD80_C2-set"/>
</dbReference>
<keyword evidence="5" id="KW-1133">Transmembrane helix</keyword>
<dbReference type="PANTHER" id="PTHR23278:SF19">
    <property type="entry name" value="OBSCURIN"/>
    <property type="match status" value="1"/>
</dbReference>
<dbReference type="Proteomes" id="UP000694941">
    <property type="component" value="Unplaced"/>
</dbReference>
<keyword evidence="8" id="KW-1185">Reference proteome</keyword>
<keyword evidence="2 5" id="KW-0472">Membrane</keyword>
<dbReference type="InterPro" id="IPR036116">
    <property type="entry name" value="FN3_sf"/>
</dbReference>
<dbReference type="SUPFAM" id="SSF49265">
    <property type="entry name" value="Fibronectin type III"/>
    <property type="match status" value="1"/>
</dbReference>
<keyword evidence="5" id="KW-0812">Transmembrane</keyword>
<evidence type="ECO:0000256" key="2">
    <source>
        <dbReference type="ARBA" id="ARBA00023136"/>
    </source>
</evidence>
<feature type="domain" description="Ig-like" evidence="6">
    <location>
        <begin position="74"/>
        <end position="169"/>
    </location>
</feature>
<organism evidence="8 9">
    <name type="scientific">Limulus polyphemus</name>
    <name type="common">Atlantic horseshoe crab</name>
    <dbReference type="NCBI Taxonomy" id="6850"/>
    <lineage>
        <taxon>Eukaryota</taxon>
        <taxon>Metazoa</taxon>
        <taxon>Ecdysozoa</taxon>
        <taxon>Arthropoda</taxon>
        <taxon>Chelicerata</taxon>
        <taxon>Merostomata</taxon>
        <taxon>Xiphosura</taxon>
        <taxon>Limulidae</taxon>
        <taxon>Limulus</taxon>
    </lineage>
</organism>
<feature type="domain" description="Ig-like" evidence="6">
    <location>
        <begin position="279"/>
        <end position="412"/>
    </location>
</feature>
<evidence type="ECO:0000259" key="7">
    <source>
        <dbReference type="PROSITE" id="PS50853"/>
    </source>
</evidence>
<dbReference type="SMART" id="SM00409">
    <property type="entry name" value="IG"/>
    <property type="match status" value="2"/>
</dbReference>
<evidence type="ECO:0000313" key="8">
    <source>
        <dbReference type="Proteomes" id="UP000694941"/>
    </source>
</evidence>
<dbReference type="InterPro" id="IPR007110">
    <property type="entry name" value="Ig-like_dom"/>
</dbReference>
<dbReference type="RefSeq" id="XP_022236793.1">
    <property type="nucleotide sequence ID" value="XM_022381085.1"/>
</dbReference>
<dbReference type="Pfam" id="PF13927">
    <property type="entry name" value="Ig_3"/>
    <property type="match status" value="1"/>
</dbReference>
<dbReference type="PROSITE" id="PS50835">
    <property type="entry name" value="IG_LIKE"/>
    <property type="match status" value="3"/>
</dbReference>
<comment type="subcellular location">
    <subcellularLocation>
        <location evidence="1">Membrane</location>
        <topology evidence="1">Single-pass membrane protein</topology>
    </subcellularLocation>
</comment>
<evidence type="ECO:0000259" key="6">
    <source>
        <dbReference type="PROSITE" id="PS50835"/>
    </source>
</evidence>
<dbReference type="CDD" id="cd00063">
    <property type="entry name" value="FN3"/>
    <property type="match status" value="1"/>
</dbReference>
<dbReference type="InterPro" id="IPR036179">
    <property type="entry name" value="Ig-like_dom_sf"/>
</dbReference>
<dbReference type="PANTHER" id="PTHR23278">
    <property type="entry name" value="SIDESTEP PROTEIN"/>
    <property type="match status" value="1"/>
</dbReference>
<dbReference type="PROSITE" id="PS50853">
    <property type="entry name" value="FN3"/>
    <property type="match status" value="1"/>
</dbReference>